<dbReference type="Pfam" id="PF02470">
    <property type="entry name" value="MlaD"/>
    <property type="match status" value="1"/>
</dbReference>
<dbReference type="EMBL" id="CP051180">
    <property type="protein sequence ID" value="QIZ77884.1"/>
    <property type="molecule type" value="Genomic_DNA"/>
</dbReference>
<keyword evidence="3" id="KW-1185">Reference proteome</keyword>
<dbReference type="GO" id="GO:0005548">
    <property type="term" value="F:phospholipid transporter activity"/>
    <property type="evidence" value="ECO:0007669"/>
    <property type="project" value="TreeGrafter"/>
</dbReference>
<dbReference type="InterPro" id="IPR052336">
    <property type="entry name" value="MlaD_Phospholipid_Transporter"/>
</dbReference>
<dbReference type="NCBIfam" id="TIGR04430">
    <property type="entry name" value="OM_asym_MlaD"/>
    <property type="match status" value="1"/>
</dbReference>
<name>A0A6H1UFQ9_9GAMM</name>
<dbReference type="KEGG" id="fes:HER31_13865"/>
<reference evidence="2 3" key="1">
    <citation type="submission" date="2020-04" db="EMBL/GenBank/DDBJ databases">
        <title>Ferrimonas sp. S7 isolated from sea water.</title>
        <authorList>
            <person name="Bae S.S."/>
            <person name="Baek K."/>
        </authorList>
    </citation>
    <scope>NUCLEOTIDE SEQUENCE [LARGE SCALE GENOMIC DNA]</scope>
    <source>
        <strain evidence="2 3">S7</strain>
    </source>
</reference>
<feature type="domain" description="Mce/MlaD" evidence="1">
    <location>
        <begin position="39"/>
        <end position="117"/>
    </location>
</feature>
<dbReference type="GO" id="GO:0005543">
    <property type="term" value="F:phospholipid binding"/>
    <property type="evidence" value="ECO:0007669"/>
    <property type="project" value="TreeGrafter"/>
</dbReference>
<dbReference type="InterPro" id="IPR003399">
    <property type="entry name" value="Mce/MlaD"/>
</dbReference>
<accession>A0A6H1UFQ9</accession>
<dbReference type="InterPro" id="IPR030970">
    <property type="entry name" value="ABC_MlaD"/>
</dbReference>
<sequence>MNSRKIELLVGGFILAGLIAFAVLVIKVADIDPTQQAQQYQLTAYFDNIGGLKVRAPIKVGGVVVGRVAKVELDVTELVPKVTMSIDSRFNQFTDTSSVSILTSGLLGEQYIGLTPGFILDEENYLADGDVVEDTRSAVVLEELIGQFLYSSDEGE</sequence>
<evidence type="ECO:0000259" key="1">
    <source>
        <dbReference type="Pfam" id="PF02470"/>
    </source>
</evidence>
<evidence type="ECO:0000313" key="3">
    <source>
        <dbReference type="Proteomes" id="UP000501602"/>
    </source>
</evidence>
<evidence type="ECO:0000313" key="2">
    <source>
        <dbReference type="EMBL" id="QIZ77884.1"/>
    </source>
</evidence>
<gene>
    <name evidence="2" type="primary">mlaD</name>
    <name evidence="2" type="ORF">HER31_13865</name>
</gene>
<proteinExistence type="predicted"/>
<dbReference type="PANTHER" id="PTHR33371">
    <property type="entry name" value="INTERMEMBRANE PHOSPHOLIPID TRANSPORT SYSTEM BINDING PROTEIN MLAD-RELATED"/>
    <property type="match status" value="1"/>
</dbReference>
<dbReference type="RefSeq" id="WP_168661302.1">
    <property type="nucleotide sequence ID" value="NZ_CP051180.1"/>
</dbReference>
<organism evidence="2 3">
    <name type="scientific">Ferrimonas lipolytica</name>
    <dbReference type="NCBI Taxonomy" id="2724191"/>
    <lineage>
        <taxon>Bacteria</taxon>
        <taxon>Pseudomonadati</taxon>
        <taxon>Pseudomonadota</taxon>
        <taxon>Gammaproteobacteria</taxon>
        <taxon>Alteromonadales</taxon>
        <taxon>Ferrimonadaceae</taxon>
        <taxon>Ferrimonas</taxon>
    </lineage>
</organism>
<protein>
    <submittedName>
        <fullName evidence="2">Outer membrane lipid asymmetry maintenance protein MlaD</fullName>
    </submittedName>
</protein>
<dbReference type="PANTHER" id="PTHR33371:SF4">
    <property type="entry name" value="INTERMEMBRANE PHOSPHOLIPID TRANSPORT SYSTEM BINDING PROTEIN MLAD"/>
    <property type="match status" value="1"/>
</dbReference>
<dbReference type="Proteomes" id="UP000501602">
    <property type="component" value="Chromosome"/>
</dbReference>
<dbReference type="AlphaFoldDB" id="A0A6H1UFQ9"/>